<keyword evidence="1" id="KW-1133">Transmembrane helix</keyword>
<dbReference type="Gene3D" id="1.20.1720.10">
    <property type="entry name" value="Multidrug resistance protein D"/>
    <property type="match status" value="1"/>
</dbReference>
<reference evidence="2 3" key="1">
    <citation type="journal article" date="2024" name="Int. J. Mol. Sci.">
        <title>Exploration of Alicyclobacillus spp. Genome in Search of Antibiotic Resistance.</title>
        <authorList>
            <person name="Bucka-Kolendo J."/>
            <person name="Kiousi D.E."/>
            <person name="Dekowska A."/>
            <person name="Mikolajczuk-Szczyrba A."/>
            <person name="Karadedos D.M."/>
            <person name="Michael P."/>
            <person name="Galanis A."/>
            <person name="Sokolowska B."/>
        </authorList>
    </citation>
    <scope>NUCLEOTIDE SEQUENCE [LARGE SCALE GENOMIC DNA]</scope>
    <source>
        <strain evidence="2 3">KKP 3000</strain>
    </source>
</reference>
<feature type="transmembrane region" description="Helical" evidence="1">
    <location>
        <begin position="210"/>
        <end position="231"/>
    </location>
</feature>
<evidence type="ECO:0008006" key="4">
    <source>
        <dbReference type="Google" id="ProtNLM"/>
    </source>
</evidence>
<dbReference type="SUPFAM" id="SSF103473">
    <property type="entry name" value="MFS general substrate transporter"/>
    <property type="match status" value="1"/>
</dbReference>
<organism evidence="2 3">
    <name type="scientific">Alicyclobacillus fastidiosus</name>
    <dbReference type="NCBI Taxonomy" id="392011"/>
    <lineage>
        <taxon>Bacteria</taxon>
        <taxon>Bacillati</taxon>
        <taxon>Bacillota</taxon>
        <taxon>Bacilli</taxon>
        <taxon>Bacillales</taxon>
        <taxon>Alicyclobacillaceae</taxon>
        <taxon>Alicyclobacillus</taxon>
    </lineage>
</organism>
<dbReference type="EMBL" id="JBDXSU010000004">
    <property type="protein sequence ID" value="MFB5189926.1"/>
    <property type="molecule type" value="Genomic_DNA"/>
</dbReference>
<feature type="transmembrane region" description="Helical" evidence="1">
    <location>
        <begin position="185"/>
        <end position="204"/>
    </location>
</feature>
<name>A0ABV5ACJ7_9BACL</name>
<evidence type="ECO:0000313" key="3">
    <source>
        <dbReference type="Proteomes" id="UP001579974"/>
    </source>
</evidence>
<keyword evidence="1" id="KW-0472">Membrane</keyword>
<accession>A0ABV5ACJ7</accession>
<protein>
    <recommendedName>
        <fullName evidence="4">Major facilitator superfamily (MFS) profile domain-containing protein</fullName>
    </recommendedName>
</protein>
<dbReference type="Proteomes" id="UP001579974">
    <property type="component" value="Unassembled WGS sequence"/>
</dbReference>
<proteinExistence type="predicted"/>
<keyword evidence="3" id="KW-1185">Reference proteome</keyword>
<evidence type="ECO:0000256" key="1">
    <source>
        <dbReference type="SAM" id="Phobius"/>
    </source>
</evidence>
<sequence length="255" mass="27549">MSHKTSLCPISYVVDYIEADEEGDNDESKSIGICFDTRCVFSPGSIHHRYVFTVISSDCPTIWLEGFFRTTEYVSGTPFIYQKIYGASPQLFAMLFATNGISLILGSQMVGRLSHMISERRFLLFGLLLSGLTSSVVLLVVLFHGPLFALVIPLFFFVASIGITSTASFPLAMKSQGHIAGSASAILGLLPFLFGAVTSPLVGIQGEYSATPLGVILLSASLLALLVYFFLIRKPTIRPGIERCPATLSETAGES</sequence>
<dbReference type="RefSeq" id="WP_275476271.1">
    <property type="nucleotide sequence ID" value="NZ_CP162940.1"/>
</dbReference>
<keyword evidence="1" id="KW-0812">Transmembrane</keyword>
<dbReference type="InterPro" id="IPR036259">
    <property type="entry name" value="MFS_trans_sf"/>
</dbReference>
<feature type="transmembrane region" description="Helical" evidence="1">
    <location>
        <begin position="122"/>
        <end position="144"/>
    </location>
</feature>
<feature type="transmembrane region" description="Helical" evidence="1">
    <location>
        <begin position="150"/>
        <end position="173"/>
    </location>
</feature>
<evidence type="ECO:0000313" key="2">
    <source>
        <dbReference type="EMBL" id="MFB5189926.1"/>
    </source>
</evidence>
<gene>
    <name evidence="2" type="ORF">KKP3000_003317</name>
</gene>
<comment type="caution">
    <text evidence="2">The sequence shown here is derived from an EMBL/GenBank/DDBJ whole genome shotgun (WGS) entry which is preliminary data.</text>
</comment>